<name>A0A8J3HNS2_9RICK</name>
<reference evidence="1 2" key="1">
    <citation type="journal article" date="2021" name="Microb. Ecol.">
        <title>Candidatus Mesenet longicola: Novel Endosymbionts of Brontispa longissima that Induce Cytoplasmic Incompatibility.</title>
        <authorList>
            <person name="Takano S."/>
            <person name="Gotoh Y."/>
            <person name="Hayashi T."/>
        </authorList>
    </citation>
    <scope>NUCLEOTIDE SEQUENCE [LARGE SCALE GENOMIC DNA]</scope>
    <source>
        <strain evidence="1">L5</strain>
    </source>
</reference>
<dbReference type="EMBL" id="BNGU01000006">
    <property type="protein sequence ID" value="GHM59274.1"/>
    <property type="molecule type" value="Genomic_DNA"/>
</dbReference>
<comment type="caution">
    <text evidence="1">The sequence shown here is derived from an EMBL/GenBank/DDBJ whole genome shotgun (WGS) entry which is preliminary data.</text>
</comment>
<dbReference type="InterPro" id="IPR050484">
    <property type="entry name" value="Transf_Hexapept/Carb_Anhydrase"/>
</dbReference>
<dbReference type="SUPFAM" id="SSF51161">
    <property type="entry name" value="Trimeric LpxA-like enzymes"/>
    <property type="match status" value="1"/>
</dbReference>
<protein>
    <submittedName>
        <fullName evidence="1">Gamma carbonic anhydrase family protein</fullName>
    </submittedName>
</protein>
<evidence type="ECO:0000313" key="1">
    <source>
        <dbReference type="EMBL" id="GHM59274.1"/>
    </source>
</evidence>
<organism evidence="1 2">
    <name type="scientific">Candidatus Mesenet longicola</name>
    <dbReference type="NCBI Taxonomy" id="1892558"/>
    <lineage>
        <taxon>Bacteria</taxon>
        <taxon>Pseudomonadati</taxon>
        <taxon>Pseudomonadota</taxon>
        <taxon>Alphaproteobacteria</taxon>
        <taxon>Rickettsiales</taxon>
        <taxon>Anaplasmataceae</taxon>
        <taxon>Candidatus Mesenet</taxon>
    </lineage>
</organism>
<dbReference type="Gene3D" id="2.160.10.10">
    <property type="entry name" value="Hexapeptide repeat proteins"/>
    <property type="match status" value="1"/>
</dbReference>
<accession>A0A8J3HNS2</accession>
<evidence type="ECO:0000313" key="2">
    <source>
        <dbReference type="Proteomes" id="UP000637906"/>
    </source>
</evidence>
<dbReference type="InterPro" id="IPR001451">
    <property type="entry name" value="Hexapep"/>
</dbReference>
<keyword evidence="2" id="KW-1185">Reference proteome</keyword>
<dbReference type="PANTHER" id="PTHR13061">
    <property type="entry name" value="DYNACTIN SUBUNIT P25"/>
    <property type="match status" value="1"/>
</dbReference>
<dbReference type="Pfam" id="PF00132">
    <property type="entry name" value="Hexapep"/>
    <property type="match status" value="2"/>
</dbReference>
<gene>
    <name evidence="1" type="ORF">sL5_02670</name>
</gene>
<dbReference type="InterPro" id="IPR011004">
    <property type="entry name" value="Trimer_LpxA-like_sf"/>
</dbReference>
<dbReference type="InterPro" id="IPR047324">
    <property type="entry name" value="LbH_gamma_CA-like"/>
</dbReference>
<proteinExistence type="predicted"/>
<dbReference type="Proteomes" id="UP000637906">
    <property type="component" value="Unassembled WGS sequence"/>
</dbReference>
<dbReference type="AlphaFoldDB" id="A0A8J3HNS2"/>
<dbReference type="PANTHER" id="PTHR13061:SF29">
    <property type="entry name" value="GAMMA CARBONIC ANHYDRASE-LIKE 1, MITOCHONDRIAL-RELATED"/>
    <property type="match status" value="1"/>
</dbReference>
<sequence>MASIVRYEKFSPKIGEGTLISKGVYIIGKVEIGKNVSVWYNSVLRGDVGSIYIGDGSNVQDGTIIHVDRVGGDTKVGSMVTIGHGCILHACTICDRVLIGMGSIIMNNATIESNSIIAAGSLITEGKIVKSGEVWAGRPAKLLRKILQEEIENINISAANYIELSKQYMGNDG</sequence>
<dbReference type="CDD" id="cd04645">
    <property type="entry name" value="LbH_gamma_CA_like"/>
    <property type="match status" value="1"/>
</dbReference>